<dbReference type="InterPro" id="IPR005225">
    <property type="entry name" value="Small_GTP-bd"/>
</dbReference>
<keyword evidence="7" id="KW-0963">Cytoplasm</keyword>
<dbReference type="InterPro" id="IPR015760">
    <property type="entry name" value="TIF_IF2"/>
</dbReference>
<feature type="binding site" evidence="7">
    <location>
        <begin position="237"/>
        <end position="241"/>
    </location>
    <ligand>
        <name>GTP</name>
        <dbReference type="ChEBI" id="CHEBI:37565"/>
    </ligand>
</feature>
<dbReference type="PROSITE" id="PS51722">
    <property type="entry name" value="G_TR_2"/>
    <property type="match status" value="1"/>
</dbReference>
<accession>A0A7C4S116</accession>
<dbReference type="FunFam" id="2.40.30.10:FF:000008">
    <property type="entry name" value="Translation initiation factor IF-2"/>
    <property type="match status" value="1"/>
</dbReference>
<dbReference type="CDD" id="cd03702">
    <property type="entry name" value="IF2_mtIF2_II"/>
    <property type="match status" value="1"/>
</dbReference>
<evidence type="ECO:0000256" key="3">
    <source>
        <dbReference type="ARBA" id="ARBA00022540"/>
    </source>
</evidence>
<dbReference type="EMBL" id="DSZH01000055">
    <property type="protein sequence ID" value="HGU47164.1"/>
    <property type="molecule type" value="Genomic_DNA"/>
</dbReference>
<dbReference type="NCBIfam" id="TIGR00231">
    <property type="entry name" value="small_GTP"/>
    <property type="match status" value="1"/>
</dbReference>
<dbReference type="Gene3D" id="1.10.10.2480">
    <property type="match status" value="1"/>
</dbReference>
<feature type="binding site" evidence="7">
    <location>
        <begin position="291"/>
        <end position="294"/>
    </location>
    <ligand>
        <name>GTP</name>
        <dbReference type="ChEBI" id="CHEBI:37565"/>
    </ligand>
</feature>
<feature type="region of interest" description="G-domain" evidence="7">
    <location>
        <begin position="185"/>
        <end position="333"/>
    </location>
</feature>
<keyword evidence="5 7" id="KW-0648">Protein biosynthesis</keyword>
<dbReference type="NCBIfam" id="TIGR00487">
    <property type="entry name" value="IF-2"/>
    <property type="match status" value="1"/>
</dbReference>
<dbReference type="InterPro" id="IPR053905">
    <property type="entry name" value="EF-G-like_DII"/>
</dbReference>
<dbReference type="Pfam" id="PF04760">
    <property type="entry name" value="IF2_N"/>
    <property type="match status" value="2"/>
</dbReference>
<keyword evidence="3 7" id="KW-0396">Initiation factor</keyword>
<dbReference type="InterPro" id="IPR006847">
    <property type="entry name" value="IF2_N"/>
</dbReference>
<dbReference type="GO" id="GO:0005525">
    <property type="term" value="F:GTP binding"/>
    <property type="evidence" value="ECO:0007669"/>
    <property type="project" value="UniProtKB-KW"/>
</dbReference>
<name>A0A7C4S116_UNCW3</name>
<evidence type="ECO:0000256" key="2">
    <source>
        <dbReference type="ARBA" id="ARBA00020675"/>
    </source>
</evidence>
<dbReference type="GO" id="GO:0003924">
    <property type="term" value="F:GTPase activity"/>
    <property type="evidence" value="ECO:0007669"/>
    <property type="project" value="UniProtKB-UniRule"/>
</dbReference>
<comment type="subcellular location">
    <subcellularLocation>
        <location evidence="7">Cytoplasm</location>
    </subcellularLocation>
</comment>
<evidence type="ECO:0000256" key="1">
    <source>
        <dbReference type="ARBA" id="ARBA00007733"/>
    </source>
</evidence>
<reference evidence="11" key="1">
    <citation type="journal article" date="2020" name="mSystems">
        <title>Genome- and Community-Level Interaction Insights into Carbon Utilization and Element Cycling Functions of Hydrothermarchaeota in Hydrothermal Sediment.</title>
        <authorList>
            <person name="Zhou Z."/>
            <person name="Liu Y."/>
            <person name="Xu W."/>
            <person name="Pan J."/>
            <person name="Luo Z.H."/>
            <person name="Li M."/>
        </authorList>
    </citation>
    <scope>NUCLEOTIDE SEQUENCE [LARGE SCALE GENOMIC DNA]</scope>
    <source>
        <strain evidence="11">SpSt-594</strain>
        <strain evidence="10">SpSt-655</strain>
    </source>
</reference>
<evidence type="ECO:0000313" key="11">
    <source>
        <dbReference type="EMBL" id="HGU47164.1"/>
    </source>
</evidence>
<comment type="caution">
    <text evidence="11">The sequence shown here is derived from an EMBL/GenBank/DDBJ whole genome shotgun (WGS) entry which is preliminary data.</text>
</comment>
<dbReference type="SUPFAM" id="SSF52156">
    <property type="entry name" value="Initiation factor IF2/eIF5b, domain 3"/>
    <property type="match status" value="1"/>
</dbReference>
<dbReference type="Gene3D" id="3.40.50.300">
    <property type="entry name" value="P-loop containing nucleotide triphosphate hydrolases"/>
    <property type="match status" value="1"/>
</dbReference>
<dbReference type="InterPro" id="IPR000795">
    <property type="entry name" value="T_Tr_GTP-bd_dom"/>
</dbReference>
<feature type="domain" description="Tr-type G" evidence="9">
    <location>
        <begin position="182"/>
        <end position="351"/>
    </location>
</feature>
<dbReference type="Pfam" id="PF00009">
    <property type="entry name" value="GTP_EFTU"/>
    <property type="match status" value="1"/>
</dbReference>
<keyword evidence="4 7" id="KW-0547">Nucleotide-binding</keyword>
<dbReference type="InterPro" id="IPR036925">
    <property type="entry name" value="TIF_IF2_dom3_sf"/>
</dbReference>
<dbReference type="Gene3D" id="2.40.30.10">
    <property type="entry name" value="Translation factors"/>
    <property type="match status" value="2"/>
</dbReference>
<organism evidence="11">
    <name type="scientific">candidate division WOR-3 bacterium</name>
    <dbReference type="NCBI Taxonomy" id="2052148"/>
    <lineage>
        <taxon>Bacteria</taxon>
        <taxon>Bacteria division WOR-3</taxon>
    </lineage>
</organism>
<dbReference type="GO" id="GO:0005829">
    <property type="term" value="C:cytosol"/>
    <property type="evidence" value="ECO:0007669"/>
    <property type="project" value="TreeGrafter"/>
</dbReference>
<comment type="function">
    <text evidence="7 8">One of the essential components for the initiation of protein synthesis. Protects formylmethionyl-tRNA from spontaneous hydrolysis and promotes its binding to the 30S ribosomal subunits. Also involved in the hydrolysis of GTP during the formation of the 70S ribosomal complex.</text>
</comment>
<feature type="binding site" evidence="7">
    <location>
        <begin position="191"/>
        <end position="198"/>
    </location>
    <ligand>
        <name>GTP</name>
        <dbReference type="ChEBI" id="CHEBI:37565"/>
    </ligand>
</feature>
<comment type="similarity">
    <text evidence="1 7 8">Belongs to the TRAFAC class translation factor GTPase superfamily. Classic translation factor GTPase family. IF-2 subfamily.</text>
</comment>
<dbReference type="PANTHER" id="PTHR43381">
    <property type="entry name" value="TRANSLATION INITIATION FACTOR IF-2-RELATED"/>
    <property type="match status" value="1"/>
</dbReference>
<dbReference type="FunFam" id="3.40.50.10050:FF:000001">
    <property type="entry name" value="Translation initiation factor IF-2"/>
    <property type="match status" value="1"/>
</dbReference>
<dbReference type="InterPro" id="IPR023115">
    <property type="entry name" value="TIF_IF2_dom3"/>
</dbReference>
<dbReference type="InterPro" id="IPR000178">
    <property type="entry name" value="TF_IF2_bacterial-like"/>
</dbReference>
<evidence type="ECO:0000256" key="8">
    <source>
        <dbReference type="RuleBase" id="RU000644"/>
    </source>
</evidence>
<dbReference type="InterPro" id="IPR044145">
    <property type="entry name" value="IF2_II"/>
</dbReference>
<dbReference type="GO" id="GO:0003743">
    <property type="term" value="F:translation initiation factor activity"/>
    <property type="evidence" value="ECO:0007669"/>
    <property type="project" value="UniProtKB-UniRule"/>
</dbReference>
<dbReference type="EMBL" id="DTBX01000084">
    <property type="protein sequence ID" value="HGQ55293.1"/>
    <property type="molecule type" value="Genomic_DNA"/>
</dbReference>
<dbReference type="SUPFAM" id="SSF52540">
    <property type="entry name" value="P-loop containing nucleoside triphosphate hydrolases"/>
    <property type="match status" value="1"/>
</dbReference>
<dbReference type="CDD" id="cd03692">
    <property type="entry name" value="mtIF2_IVc"/>
    <property type="match status" value="1"/>
</dbReference>
<dbReference type="HAMAP" id="MF_00100_B">
    <property type="entry name" value="IF_2_B"/>
    <property type="match status" value="1"/>
</dbReference>
<evidence type="ECO:0000256" key="4">
    <source>
        <dbReference type="ARBA" id="ARBA00022741"/>
    </source>
</evidence>
<evidence type="ECO:0000256" key="7">
    <source>
        <dbReference type="HAMAP-Rule" id="MF_00100"/>
    </source>
</evidence>
<sequence>MKNERLKVNEVAKRLNLSPKAVVNLLKELGFKERGYTSFVTAEEYEAIRRKIKEEEKLYTGKIEKKEEKKIEKKEPKVKLNDVKIQKSTPKIKKIEKKEPKISEKFKIEVTPFMTVSELAAAFDVLPADIIKACLKLGLIATINQRLDLDTIYLLADEFKKEITVKEEIPLEKKIIEVPLLPRPPVVTVIGHVDHGKTTLLDYIRNTKIAEKEVGRITQHVGVSVVNYKNEKIIFLDTPGHEAFTAMRARGIQVTDIAILVVAANEGVKPQTEEAINHARAAGVPIIVAITKIDLHDANPERVKAQLANYGVRVEGYGGDVIAVETSAYTGYGIDDLLDAILLISHTKELKAPFDGPGEGVVIDSRVDKGRGIIATILTKEGRIEKGDFFVCGDTYGKVRDIFDVIPDKFKRIEFSDPAHPCQIIGFSEIPEPGEKFIVVENEKIARELAQRRKLQKQSEKFKLQKKLTLQLIQEKIQKGETKELKIVLKADVMGSLEAIKHALEELSLEEIKIKIIHAGVGPITKSDILLAAASEAIVVGYHVGALSDAKEIAEQQRIEIRTYNIIYQAIDDIRAAMLGLLEEEKKEVLIGKAIVRKVFNIKGVGLVAGAFVLEGKIIRDGIVKVIRKDKEIFKGRITSLKRFKEDVKEVEANYECGIGIGGIEDLQEEDILECYTEE</sequence>
<dbReference type="PROSITE" id="PS01176">
    <property type="entry name" value="IF2"/>
    <property type="match status" value="1"/>
</dbReference>
<dbReference type="Pfam" id="PF22042">
    <property type="entry name" value="EF-G_D2"/>
    <property type="match status" value="1"/>
</dbReference>
<dbReference type="InterPro" id="IPR027417">
    <property type="entry name" value="P-loop_NTPase"/>
</dbReference>
<proteinExistence type="inferred from homology"/>
<evidence type="ECO:0000256" key="5">
    <source>
        <dbReference type="ARBA" id="ARBA00022917"/>
    </source>
</evidence>
<dbReference type="Pfam" id="PF11987">
    <property type="entry name" value="IF-2"/>
    <property type="match status" value="1"/>
</dbReference>
<dbReference type="InterPro" id="IPR009000">
    <property type="entry name" value="Transl_B-barrel_sf"/>
</dbReference>
<keyword evidence="6 7" id="KW-0342">GTP-binding</keyword>
<dbReference type="AlphaFoldDB" id="A0A7C4S116"/>
<evidence type="ECO:0000256" key="6">
    <source>
        <dbReference type="ARBA" id="ARBA00023134"/>
    </source>
</evidence>
<evidence type="ECO:0000313" key="10">
    <source>
        <dbReference type="EMBL" id="HGQ55293.1"/>
    </source>
</evidence>
<gene>
    <name evidence="7" type="primary">infB</name>
    <name evidence="11" type="ORF">ENT60_01180</name>
    <name evidence="10" type="ORF">ENU28_02380</name>
</gene>
<dbReference type="FunFam" id="3.40.50.300:FF:000019">
    <property type="entry name" value="Translation initiation factor IF-2"/>
    <property type="match status" value="1"/>
</dbReference>
<protein>
    <recommendedName>
        <fullName evidence="2 7">Translation initiation factor IF-2</fullName>
    </recommendedName>
</protein>
<dbReference type="SUPFAM" id="SSF50447">
    <property type="entry name" value="Translation proteins"/>
    <property type="match status" value="2"/>
</dbReference>
<dbReference type="PANTHER" id="PTHR43381:SF5">
    <property type="entry name" value="TR-TYPE G DOMAIN-CONTAINING PROTEIN"/>
    <property type="match status" value="1"/>
</dbReference>
<evidence type="ECO:0000259" key="9">
    <source>
        <dbReference type="PROSITE" id="PS51722"/>
    </source>
</evidence>
<dbReference type="CDD" id="cd01887">
    <property type="entry name" value="IF2_eIF5B"/>
    <property type="match status" value="1"/>
</dbReference>
<dbReference type="Gene3D" id="3.40.50.10050">
    <property type="entry name" value="Translation initiation factor IF- 2, domain 3"/>
    <property type="match status" value="1"/>
</dbReference>